<proteinExistence type="predicted"/>
<organism evidence="1 2">
    <name type="scientific">Rhodopseudomonas palustris</name>
    <dbReference type="NCBI Taxonomy" id="1076"/>
    <lineage>
        <taxon>Bacteria</taxon>
        <taxon>Pseudomonadati</taxon>
        <taxon>Pseudomonadota</taxon>
        <taxon>Alphaproteobacteria</taxon>
        <taxon>Hyphomicrobiales</taxon>
        <taxon>Nitrobacteraceae</taxon>
        <taxon>Rhodopseudomonas</taxon>
    </lineage>
</organism>
<evidence type="ECO:0000313" key="2">
    <source>
        <dbReference type="Proteomes" id="UP000248134"/>
    </source>
</evidence>
<sequence length="102" mass="12261">MLRTIGHVLAKIDAKASDVNQVIIQEYWDAWKQNKHENWIFWEFIEDERNNILKAYKFGVDIDDEGLWHSQLEKDGIQLMREATYWWRSQLIAIEDKIARSP</sequence>
<accession>A0A323UDY9</accession>
<comment type="caution">
    <text evidence="1">The sequence shown here is derived from an EMBL/GenBank/DDBJ whole genome shotgun (WGS) entry which is preliminary data.</text>
</comment>
<protein>
    <submittedName>
        <fullName evidence="1">Uncharacterized protein</fullName>
    </submittedName>
</protein>
<name>A0A323UDY9_RHOPL</name>
<dbReference type="EMBL" id="QKQS01000032">
    <property type="protein sequence ID" value="PZA09650.1"/>
    <property type="molecule type" value="Genomic_DNA"/>
</dbReference>
<dbReference type="Proteomes" id="UP000248134">
    <property type="component" value="Unassembled WGS sequence"/>
</dbReference>
<gene>
    <name evidence="1" type="ORF">DNX69_23080</name>
</gene>
<evidence type="ECO:0000313" key="1">
    <source>
        <dbReference type="EMBL" id="PZA09650.1"/>
    </source>
</evidence>
<dbReference type="AlphaFoldDB" id="A0A323UDY9"/>
<reference evidence="1 2" key="1">
    <citation type="submission" date="2018-06" db="EMBL/GenBank/DDBJ databases">
        <title>Draft Whole-Genome Sequence of the purple photosynthetic bacterium Rhodospeudomonas palustris XCP.</title>
        <authorList>
            <person name="Rayyan A."/>
            <person name="Meyer T.E."/>
            <person name="Kyndt J.A."/>
        </authorList>
    </citation>
    <scope>NUCLEOTIDE SEQUENCE [LARGE SCALE GENOMIC DNA]</scope>
    <source>
        <strain evidence="1 2">XCP</strain>
    </source>
</reference>